<evidence type="ECO:0000313" key="7">
    <source>
        <dbReference type="EMBL" id="NGM13430.1"/>
    </source>
</evidence>
<evidence type="ECO:0000256" key="2">
    <source>
        <dbReference type="ARBA" id="ARBA00022741"/>
    </source>
</evidence>
<gene>
    <name evidence="5 7" type="primary">egtA</name>
    <name evidence="7" type="ORF">ENC19_12540</name>
</gene>
<dbReference type="InterPro" id="IPR017809">
    <property type="entry name" value="EgtA_Actinobacteria"/>
</dbReference>
<name>A0A6M1L4S8_9ACTN</name>
<keyword evidence="2 5" id="KW-0547">Nucleotide-binding</keyword>
<keyword evidence="3 5" id="KW-0067">ATP-binding</keyword>
<dbReference type="UniPathway" id="UPA01014"/>
<dbReference type="InterPro" id="IPR035434">
    <property type="entry name" value="GCL_bact_plant"/>
</dbReference>
<dbReference type="GO" id="GO:0052699">
    <property type="term" value="P:ergothioneine biosynthetic process"/>
    <property type="evidence" value="ECO:0007669"/>
    <property type="project" value="UniProtKB-UniRule"/>
</dbReference>
<dbReference type="EMBL" id="SAIY01000003">
    <property type="protein sequence ID" value="NGM13430.1"/>
    <property type="molecule type" value="Genomic_DNA"/>
</dbReference>
<evidence type="ECO:0000256" key="4">
    <source>
        <dbReference type="ARBA" id="ARBA00048819"/>
    </source>
</evidence>
<evidence type="ECO:0000256" key="5">
    <source>
        <dbReference type="HAMAP-Rule" id="MF_02034"/>
    </source>
</evidence>
<dbReference type="PANTHER" id="PTHR34378">
    <property type="entry name" value="GLUTAMATE--CYSTEINE LIGASE, CHLOROPLASTIC"/>
    <property type="match status" value="1"/>
</dbReference>
<dbReference type="Pfam" id="PF04107">
    <property type="entry name" value="GCS2"/>
    <property type="match status" value="1"/>
</dbReference>
<dbReference type="InterPro" id="IPR014746">
    <property type="entry name" value="Gln_synth/guanido_kin_cat_dom"/>
</dbReference>
<dbReference type="EC" id="6.3.2.2" evidence="5"/>
<dbReference type="Gene3D" id="3.30.590.20">
    <property type="match status" value="1"/>
</dbReference>
<dbReference type="AlphaFoldDB" id="A0A6M1L4S8"/>
<dbReference type="SUPFAM" id="SSF55931">
    <property type="entry name" value="Glutamine synthetase/guanido kinase"/>
    <property type="match status" value="1"/>
</dbReference>
<keyword evidence="8" id="KW-1185">Reference proteome</keyword>
<dbReference type="PIRSF" id="PIRSF017901">
    <property type="entry name" value="GCL"/>
    <property type="match status" value="1"/>
</dbReference>
<dbReference type="RefSeq" id="WP_164447316.1">
    <property type="nucleotide sequence ID" value="NZ_SAIY01000003.1"/>
</dbReference>
<dbReference type="GO" id="GO:0005524">
    <property type="term" value="F:ATP binding"/>
    <property type="evidence" value="ECO:0007669"/>
    <property type="project" value="UniProtKB-UniRule"/>
</dbReference>
<comment type="pathway">
    <text evidence="5">Amino-acid biosynthesis; ergothioneine biosynthesis.</text>
</comment>
<evidence type="ECO:0000313" key="8">
    <source>
        <dbReference type="Proteomes" id="UP000478148"/>
    </source>
</evidence>
<comment type="similarity">
    <text evidence="5 6">Belongs to the glutamate--cysteine ligase type 2 family. EgtA subfamily.</text>
</comment>
<dbReference type="NCBIfam" id="TIGR03444">
    <property type="entry name" value="EgtA_Cys_ligase"/>
    <property type="match status" value="1"/>
</dbReference>
<dbReference type="GO" id="GO:0006750">
    <property type="term" value="P:glutathione biosynthetic process"/>
    <property type="evidence" value="ECO:0007669"/>
    <property type="project" value="UniProtKB-UniRule"/>
</dbReference>
<reference evidence="7 8" key="1">
    <citation type="submission" date="2020-02" db="EMBL/GenBank/DDBJ databases">
        <title>Draft Genome Sequence of Verrucosispora sp. Strain CWR15, Isolated from Gulf of Mexico Sponge.</title>
        <authorList>
            <person name="Kennedy S.J."/>
            <person name="Cella E."/>
            <person name="Azarian T."/>
            <person name="Baker B.J."/>
            <person name="Shaw L.N."/>
        </authorList>
    </citation>
    <scope>NUCLEOTIDE SEQUENCE [LARGE SCALE GENOMIC DNA]</scope>
    <source>
        <strain evidence="7 8">CWR15</strain>
    </source>
</reference>
<dbReference type="PANTHER" id="PTHR34378:SF1">
    <property type="entry name" value="GLUTAMATE--CYSTEINE LIGASE, CHLOROPLASTIC"/>
    <property type="match status" value="1"/>
</dbReference>
<protein>
    <recommendedName>
        <fullName evidence="5">Glutamate--cysteine ligase EgtA</fullName>
        <ecNumber evidence="5">6.3.2.2</ecNumber>
    </recommendedName>
    <alternativeName>
        <fullName evidence="5">Gamma-glutamylcysteine synthase</fullName>
        <shortName evidence="5">GCS</shortName>
        <shortName evidence="5">Gamma-ECS</shortName>
    </alternativeName>
</protein>
<comment type="caution">
    <text evidence="7">The sequence shown here is derived from an EMBL/GenBank/DDBJ whole genome shotgun (WGS) entry which is preliminary data.</text>
</comment>
<dbReference type="InterPro" id="IPR006336">
    <property type="entry name" value="GCS2"/>
</dbReference>
<dbReference type="Proteomes" id="UP000478148">
    <property type="component" value="Unassembled WGS sequence"/>
</dbReference>
<evidence type="ECO:0000256" key="6">
    <source>
        <dbReference type="PIRNR" id="PIRNR017901"/>
    </source>
</evidence>
<evidence type="ECO:0000256" key="1">
    <source>
        <dbReference type="ARBA" id="ARBA00022598"/>
    </source>
</evidence>
<sequence>MVMSPEVDRIPVLRDRAAAARHLARICFKTGPPTLTGVELEWTVHDAVDPARPVDAARLRAALGPYAPTTLDPTSPALRLLQGGAMTVEPGGQLEISTPPRARVTALIDATQSDVAQATRLLDAAGLALGRSGIDPYRPPRPVIDTPRYRAMRQVFDRRGPDGRTMMYSTAGLQICLDVGQPEHLLARWQLVHAAGPPLLATFANAGRHAGRDTGWASARMGAWWRIDPARTAPVWTPARADRDPVAAWTAYVLAAPLLCVRGDGPDWTAPPDVTFADWIDGALHRPPRVDDLEYHVSTLFPPVRPRGYLEIRYLDAQPGRGWILPLAVFSALLSGPDTIDAAMAVTAPAADGWHRAARYGLRDATLARAATGLLDLARSALPRLELPPALHREIDHGLRRRCAAAERSQP</sequence>
<comment type="catalytic activity">
    <reaction evidence="4 5 6">
        <text>L-cysteine + L-glutamate + ATP = gamma-L-glutamyl-L-cysteine + ADP + phosphate + H(+)</text>
        <dbReference type="Rhea" id="RHEA:13285"/>
        <dbReference type="ChEBI" id="CHEBI:15378"/>
        <dbReference type="ChEBI" id="CHEBI:29985"/>
        <dbReference type="ChEBI" id="CHEBI:30616"/>
        <dbReference type="ChEBI" id="CHEBI:35235"/>
        <dbReference type="ChEBI" id="CHEBI:43474"/>
        <dbReference type="ChEBI" id="CHEBI:58173"/>
        <dbReference type="ChEBI" id="CHEBI:456216"/>
        <dbReference type="EC" id="6.3.2.2"/>
    </reaction>
</comment>
<evidence type="ECO:0000256" key="3">
    <source>
        <dbReference type="ARBA" id="ARBA00022840"/>
    </source>
</evidence>
<dbReference type="GO" id="GO:0004357">
    <property type="term" value="F:glutamate-cysteine ligase activity"/>
    <property type="evidence" value="ECO:0007669"/>
    <property type="project" value="UniProtKB-UniRule"/>
</dbReference>
<accession>A0A6M1L4S8</accession>
<comment type="function">
    <text evidence="5">Catalyzes the synthesis of gamma-glutamylcysteine (gamma-GC). This compound is used as substrate for the biosynthesis of the low-molecular thiol compound ergothioneine.</text>
</comment>
<keyword evidence="1 5" id="KW-0436">Ligase</keyword>
<proteinExistence type="inferred from homology"/>
<organism evidence="7 8">
    <name type="scientific">Verrucosispora sioxanthis</name>
    <dbReference type="NCBI Taxonomy" id="2499994"/>
    <lineage>
        <taxon>Bacteria</taxon>
        <taxon>Bacillati</taxon>
        <taxon>Actinomycetota</taxon>
        <taxon>Actinomycetes</taxon>
        <taxon>Micromonosporales</taxon>
        <taxon>Micromonosporaceae</taxon>
        <taxon>Micromonospora</taxon>
    </lineage>
</organism>
<dbReference type="HAMAP" id="MF_02034">
    <property type="entry name" value="EgtA"/>
    <property type="match status" value="1"/>
</dbReference>